<dbReference type="AlphaFoldDB" id="A0A0B7BUC9"/>
<name>A0A0B7BUC9_9EUPU</name>
<dbReference type="EMBL" id="HACG01049647">
    <property type="protein sequence ID" value="CEK96512.1"/>
    <property type="molecule type" value="Transcribed_RNA"/>
</dbReference>
<proteinExistence type="predicted"/>
<evidence type="ECO:0000313" key="1">
    <source>
        <dbReference type="EMBL" id="CEK96512.1"/>
    </source>
</evidence>
<accession>A0A0B7BUC9</accession>
<protein>
    <submittedName>
        <fullName evidence="1">Uncharacterized protein</fullName>
    </submittedName>
</protein>
<gene>
    <name evidence="1" type="primary">ORF212339</name>
</gene>
<organism evidence="1">
    <name type="scientific">Arion vulgaris</name>
    <dbReference type="NCBI Taxonomy" id="1028688"/>
    <lineage>
        <taxon>Eukaryota</taxon>
        <taxon>Metazoa</taxon>
        <taxon>Spiralia</taxon>
        <taxon>Lophotrochozoa</taxon>
        <taxon>Mollusca</taxon>
        <taxon>Gastropoda</taxon>
        <taxon>Heterobranchia</taxon>
        <taxon>Euthyneura</taxon>
        <taxon>Panpulmonata</taxon>
        <taxon>Eupulmonata</taxon>
        <taxon>Stylommatophora</taxon>
        <taxon>Helicina</taxon>
        <taxon>Arionoidea</taxon>
        <taxon>Arionidae</taxon>
        <taxon>Arion</taxon>
    </lineage>
</organism>
<sequence length="50" mass="5841">MGRLKNVQENMELVNVHPHKLFSNVTCTPKLVSTFYFQTHCKNDMMIAMI</sequence>
<reference evidence="1" key="1">
    <citation type="submission" date="2014-12" db="EMBL/GenBank/DDBJ databases">
        <title>Insight into the proteome of Arion vulgaris.</title>
        <authorList>
            <person name="Aradska J."/>
            <person name="Bulat T."/>
            <person name="Smidak R."/>
            <person name="Sarate P."/>
            <person name="Gangsoo J."/>
            <person name="Sialana F."/>
            <person name="Bilban M."/>
            <person name="Lubec G."/>
        </authorList>
    </citation>
    <scope>NUCLEOTIDE SEQUENCE</scope>
    <source>
        <tissue evidence="1">Skin</tissue>
    </source>
</reference>